<comment type="subcellular location">
    <subcellularLocation>
        <location evidence="1">Membrane</location>
        <topology evidence="1">Multi-pass membrane protein</topology>
    </subcellularLocation>
</comment>
<evidence type="ECO:0000256" key="3">
    <source>
        <dbReference type="ARBA" id="ARBA00022989"/>
    </source>
</evidence>
<evidence type="ECO:0000256" key="2">
    <source>
        <dbReference type="ARBA" id="ARBA00022692"/>
    </source>
</evidence>
<dbReference type="AlphaFoldDB" id="A0AAW9QST5"/>
<dbReference type="Proteomes" id="UP001328733">
    <property type="component" value="Unassembled WGS sequence"/>
</dbReference>
<dbReference type="EMBL" id="JBAFSM010000001">
    <property type="protein sequence ID" value="MEG3435584.1"/>
    <property type="molecule type" value="Genomic_DNA"/>
</dbReference>
<feature type="transmembrane region" description="Helical" evidence="5">
    <location>
        <begin position="57"/>
        <end position="90"/>
    </location>
</feature>
<evidence type="ECO:0000256" key="4">
    <source>
        <dbReference type="ARBA" id="ARBA00023136"/>
    </source>
</evidence>
<keyword evidence="7" id="KW-1185">Reference proteome</keyword>
<keyword evidence="4 5" id="KW-0472">Membrane</keyword>
<dbReference type="RefSeq" id="WP_332863033.1">
    <property type="nucleotide sequence ID" value="NZ_JBAFSM010000001.1"/>
</dbReference>
<gene>
    <name evidence="6" type="ORF">V0288_00495</name>
</gene>
<keyword evidence="2 5" id="KW-0812">Transmembrane</keyword>
<name>A0AAW9QST5_9CHRO</name>
<protein>
    <submittedName>
        <fullName evidence="6">DUF4870 domain-containing protein</fullName>
    </submittedName>
</protein>
<comment type="caution">
    <text evidence="6">The sequence shown here is derived from an EMBL/GenBank/DDBJ whole genome shotgun (WGS) entry which is preliminary data.</text>
</comment>
<proteinExistence type="predicted"/>
<sequence>MSDNSTKKKLLSVASHASIFLSATFVSVGIPLVIYFVSDDETVKENAKEALNFHLNVWIAGIISGILTWVLIGWLFLAILGIATLVLPILAILQVWGDPYKVFRYPFIVRVL</sequence>
<evidence type="ECO:0000313" key="6">
    <source>
        <dbReference type="EMBL" id="MEG3435584.1"/>
    </source>
</evidence>
<organism evidence="6 7">
    <name type="scientific">Pannus brasiliensis CCIBt3594</name>
    <dbReference type="NCBI Taxonomy" id="1427578"/>
    <lineage>
        <taxon>Bacteria</taxon>
        <taxon>Bacillati</taxon>
        <taxon>Cyanobacteriota</taxon>
        <taxon>Cyanophyceae</taxon>
        <taxon>Oscillatoriophycideae</taxon>
        <taxon>Chroococcales</taxon>
        <taxon>Microcystaceae</taxon>
        <taxon>Pannus</taxon>
    </lineage>
</organism>
<accession>A0AAW9QST5</accession>
<reference evidence="6 7" key="1">
    <citation type="submission" date="2024-01" db="EMBL/GenBank/DDBJ databases">
        <title>Genomic insights into the taxonomy and metabolism of the cyanobacterium Pannus brasiliensis CCIBt3594.</title>
        <authorList>
            <person name="Machado M."/>
            <person name="Botero N.B."/>
            <person name="Andreote A.P.D."/>
            <person name="Feitosa A.M.T."/>
            <person name="Popin R."/>
            <person name="Sivonen K."/>
            <person name="Fiore M.F."/>
        </authorList>
    </citation>
    <scope>NUCLEOTIDE SEQUENCE [LARGE SCALE GENOMIC DNA]</scope>
    <source>
        <strain evidence="6 7">CCIBt3594</strain>
    </source>
</reference>
<evidence type="ECO:0000313" key="7">
    <source>
        <dbReference type="Proteomes" id="UP001328733"/>
    </source>
</evidence>
<evidence type="ECO:0000256" key="1">
    <source>
        <dbReference type="ARBA" id="ARBA00004141"/>
    </source>
</evidence>
<dbReference type="InterPro" id="IPR019109">
    <property type="entry name" value="MamF_MmsF"/>
</dbReference>
<evidence type="ECO:0000256" key="5">
    <source>
        <dbReference type="SAM" id="Phobius"/>
    </source>
</evidence>
<dbReference type="Pfam" id="PF09685">
    <property type="entry name" value="MamF_MmsF"/>
    <property type="match status" value="1"/>
</dbReference>
<feature type="transmembrane region" description="Helical" evidence="5">
    <location>
        <begin position="12"/>
        <end position="37"/>
    </location>
</feature>
<keyword evidence="3 5" id="KW-1133">Transmembrane helix</keyword>